<dbReference type="Proteomes" id="UP000886520">
    <property type="component" value="Chromosome 3"/>
</dbReference>
<organism evidence="2 3">
    <name type="scientific">Adiantum capillus-veneris</name>
    <name type="common">Maidenhair fern</name>
    <dbReference type="NCBI Taxonomy" id="13818"/>
    <lineage>
        <taxon>Eukaryota</taxon>
        <taxon>Viridiplantae</taxon>
        <taxon>Streptophyta</taxon>
        <taxon>Embryophyta</taxon>
        <taxon>Tracheophyta</taxon>
        <taxon>Polypodiopsida</taxon>
        <taxon>Polypodiidae</taxon>
        <taxon>Polypodiales</taxon>
        <taxon>Pteridineae</taxon>
        <taxon>Pteridaceae</taxon>
        <taxon>Vittarioideae</taxon>
        <taxon>Adiantum</taxon>
    </lineage>
</organism>
<name>A0A9D4VCE2_ADICA</name>
<feature type="signal peptide" evidence="1">
    <location>
        <begin position="1"/>
        <end position="29"/>
    </location>
</feature>
<dbReference type="EMBL" id="JABFUD020000002">
    <property type="protein sequence ID" value="KAI5083494.1"/>
    <property type="molecule type" value="Genomic_DNA"/>
</dbReference>
<protein>
    <recommendedName>
        <fullName evidence="4">FAD-binding PCMH-type domain-containing protein</fullName>
    </recommendedName>
</protein>
<evidence type="ECO:0000313" key="3">
    <source>
        <dbReference type="Proteomes" id="UP000886520"/>
    </source>
</evidence>
<accession>A0A9D4VCE2</accession>
<evidence type="ECO:0000313" key="2">
    <source>
        <dbReference type="EMBL" id="KAI5083494.1"/>
    </source>
</evidence>
<dbReference type="InterPro" id="IPR036318">
    <property type="entry name" value="FAD-bd_PCMH-like_sf"/>
</dbReference>
<evidence type="ECO:0008006" key="4">
    <source>
        <dbReference type="Google" id="ProtNLM"/>
    </source>
</evidence>
<dbReference type="AlphaFoldDB" id="A0A9D4VCE2"/>
<keyword evidence="1" id="KW-0732">Signal</keyword>
<evidence type="ECO:0000256" key="1">
    <source>
        <dbReference type="SAM" id="SignalP"/>
    </source>
</evidence>
<dbReference type="InterPro" id="IPR016169">
    <property type="entry name" value="FAD-bd_PCMH_sub2"/>
</dbReference>
<dbReference type="GO" id="GO:0050660">
    <property type="term" value="F:flavin adenine dinucleotide binding"/>
    <property type="evidence" value="ECO:0007669"/>
    <property type="project" value="InterPro"/>
</dbReference>
<feature type="chain" id="PRO_5038520942" description="FAD-binding PCMH-type domain-containing protein" evidence="1">
    <location>
        <begin position="30"/>
        <end position="225"/>
    </location>
</feature>
<dbReference type="Gene3D" id="3.30.465.10">
    <property type="match status" value="1"/>
</dbReference>
<proteinExistence type="predicted"/>
<dbReference type="OrthoDB" id="610608at2759"/>
<gene>
    <name evidence="2" type="ORF">GOP47_0003237</name>
</gene>
<reference evidence="2" key="1">
    <citation type="submission" date="2021-01" db="EMBL/GenBank/DDBJ databases">
        <title>Adiantum capillus-veneris genome.</title>
        <authorList>
            <person name="Fang Y."/>
            <person name="Liao Q."/>
        </authorList>
    </citation>
    <scope>NUCLEOTIDE SEQUENCE</scope>
    <source>
        <strain evidence="2">H3</strain>
        <tissue evidence="2">Leaf</tissue>
    </source>
</reference>
<comment type="caution">
    <text evidence="2">The sequence shown here is derived from an EMBL/GenBank/DDBJ whole genome shotgun (WGS) entry which is preliminary data.</text>
</comment>
<keyword evidence="3" id="KW-1185">Reference proteome</keyword>
<dbReference type="SUPFAM" id="SSF56176">
    <property type="entry name" value="FAD-binding/transporter-associated domain-like"/>
    <property type="match status" value="1"/>
</dbReference>
<sequence length="225" mass="24550">MECCLLFNIVCAIVFTTIILILQQNVAQARPPLNSILCDSLSCKAYNAYGKWANSLPCIAYQIVYHTFKIEIVKEMARMKQKLKVILKLTASSTKCTCLSDSHHGILIGTRDYIHQWIADKKRMTISLDSGVETQQSLHGVASCGLALCTTPLWEGVSIAGLISMGTHGSSFKGRGGVVHDYGIGLRLVVPVIKSKVYAKVLDLIKVDKDLDAAKVPLGSLVVFP</sequence>